<keyword evidence="5" id="KW-1185">Reference proteome</keyword>
<sequence>GAYVHGGPGSGKTFVMDLFYATLDGEHGVEKRREHFHSFMLETHTQLHKLKDSDKNMDTVGQYASALARKMRVLCLDEFQIVDVADAMIIKRLLENLWAEGVLVVTTSNRHPDELYKNGLNRAQFLPCIAEIKRRCIVHEMASDRDYRLTGRARSEEDQAMWKSGGDEAERERWLVERLQVLAGERSFKPLQIAIGGRLVHVRRAGGGIAHFDFNELCDSALGAADYTALASIFNSIGVGHVPTLSSDRLDLVRRFITFIDVMYEHKVKLLVSADASPEELYRASAGDGSRKNAARDEEFAWDRAASRLAEMQSKEFQE</sequence>
<dbReference type="InterPro" id="IPR027417">
    <property type="entry name" value="P-loop_NTPase"/>
</dbReference>
<dbReference type="Proteomes" id="UP000001568">
    <property type="component" value="Chromosome 1"/>
</dbReference>
<dbReference type="RefSeq" id="XP_001415393.1">
    <property type="nucleotide sequence ID" value="XM_001415356.1"/>
</dbReference>
<name>A4RQI2_OSTLU</name>
<organism evidence="4 5">
    <name type="scientific">Ostreococcus lucimarinus (strain CCE9901)</name>
    <dbReference type="NCBI Taxonomy" id="436017"/>
    <lineage>
        <taxon>Eukaryota</taxon>
        <taxon>Viridiplantae</taxon>
        <taxon>Chlorophyta</taxon>
        <taxon>Mamiellophyceae</taxon>
        <taxon>Mamiellales</taxon>
        <taxon>Bathycoccaceae</taxon>
        <taxon>Ostreococcus</taxon>
    </lineage>
</organism>
<feature type="non-terminal residue" evidence="4">
    <location>
        <position position="1"/>
    </location>
</feature>
<dbReference type="GO" id="GO:0009507">
    <property type="term" value="C:chloroplast"/>
    <property type="evidence" value="ECO:0007669"/>
    <property type="project" value="TreeGrafter"/>
</dbReference>
<dbReference type="SUPFAM" id="SSF52540">
    <property type="entry name" value="P-loop containing nucleoside triphosphate hydrolases"/>
    <property type="match status" value="1"/>
</dbReference>
<accession>A4RQI2</accession>
<evidence type="ECO:0000313" key="4">
    <source>
        <dbReference type="EMBL" id="ABO93685.1"/>
    </source>
</evidence>
<evidence type="ECO:0000313" key="5">
    <source>
        <dbReference type="Proteomes" id="UP000001568"/>
    </source>
</evidence>
<dbReference type="Pfam" id="PF03969">
    <property type="entry name" value="AFG1_ATPase"/>
    <property type="match status" value="1"/>
</dbReference>
<dbReference type="OMA" id="ECYDRRV"/>
<dbReference type="HOGENOM" id="CLU_008681_0_3_1"/>
<keyword evidence="2" id="KW-0547">Nucleotide-binding</keyword>
<evidence type="ECO:0000256" key="1">
    <source>
        <dbReference type="ARBA" id="ARBA00010322"/>
    </source>
</evidence>
<evidence type="ECO:0000256" key="2">
    <source>
        <dbReference type="ARBA" id="ARBA00022741"/>
    </source>
</evidence>
<dbReference type="eggNOG" id="KOG2383">
    <property type="taxonomic scope" value="Eukaryota"/>
</dbReference>
<dbReference type="GO" id="GO:0016887">
    <property type="term" value="F:ATP hydrolysis activity"/>
    <property type="evidence" value="ECO:0007669"/>
    <property type="project" value="InterPro"/>
</dbReference>
<dbReference type="NCBIfam" id="NF040713">
    <property type="entry name" value="ZapE"/>
    <property type="match status" value="1"/>
</dbReference>
<comment type="similarity">
    <text evidence="1">Belongs to the AFG1 ATPase family.</text>
</comment>
<keyword evidence="3" id="KW-0067">ATP-binding</keyword>
<proteinExistence type="inferred from homology"/>
<feature type="non-terminal residue" evidence="4">
    <location>
        <position position="319"/>
    </location>
</feature>
<dbReference type="AlphaFoldDB" id="A4RQI2"/>
<dbReference type="GeneID" id="4999426"/>
<evidence type="ECO:0008006" key="6">
    <source>
        <dbReference type="Google" id="ProtNLM"/>
    </source>
</evidence>
<dbReference type="Gramene" id="ABO93685">
    <property type="protein sequence ID" value="ABO93685"/>
    <property type="gene ID" value="OSTLU_3538"/>
</dbReference>
<dbReference type="GO" id="GO:0005739">
    <property type="term" value="C:mitochondrion"/>
    <property type="evidence" value="ECO:0007669"/>
    <property type="project" value="TreeGrafter"/>
</dbReference>
<dbReference type="PANTHER" id="PTHR12169">
    <property type="entry name" value="ATPASE N2B"/>
    <property type="match status" value="1"/>
</dbReference>
<protein>
    <recommendedName>
        <fullName evidence="6">AAA+ ATPase domain-containing protein</fullName>
    </recommendedName>
</protein>
<reference evidence="4 5" key="1">
    <citation type="journal article" date="2007" name="Proc. Natl. Acad. Sci. U.S.A.">
        <title>The tiny eukaryote Ostreococcus provides genomic insights into the paradox of plankton speciation.</title>
        <authorList>
            <person name="Palenik B."/>
            <person name="Grimwood J."/>
            <person name="Aerts A."/>
            <person name="Rouze P."/>
            <person name="Salamov A."/>
            <person name="Putnam N."/>
            <person name="Dupont C."/>
            <person name="Jorgensen R."/>
            <person name="Derelle E."/>
            <person name="Rombauts S."/>
            <person name="Zhou K."/>
            <person name="Otillar R."/>
            <person name="Merchant S.S."/>
            <person name="Podell S."/>
            <person name="Gaasterland T."/>
            <person name="Napoli C."/>
            <person name="Gendler K."/>
            <person name="Manuell A."/>
            <person name="Tai V."/>
            <person name="Vallon O."/>
            <person name="Piganeau G."/>
            <person name="Jancek S."/>
            <person name="Heijde M."/>
            <person name="Jabbari K."/>
            <person name="Bowler C."/>
            <person name="Lohr M."/>
            <person name="Robbens S."/>
            <person name="Werner G."/>
            <person name="Dubchak I."/>
            <person name="Pazour G.J."/>
            <person name="Ren Q."/>
            <person name="Paulsen I."/>
            <person name="Delwiche C."/>
            <person name="Schmutz J."/>
            <person name="Rokhsar D."/>
            <person name="Van de Peer Y."/>
            <person name="Moreau H."/>
            <person name="Grigoriev I.V."/>
        </authorList>
    </citation>
    <scope>NUCLEOTIDE SEQUENCE [LARGE SCALE GENOMIC DNA]</scope>
    <source>
        <strain evidence="4 5">CCE9901</strain>
    </source>
</reference>
<dbReference type="KEGG" id="olu:OSTLU_3538"/>
<evidence type="ECO:0000256" key="3">
    <source>
        <dbReference type="ARBA" id="ARBA00022840"/>
    </source>
</evidence>
<dbReference type="Gene3D" id="3.40.50.300">
    <property type="entry name" value="P-loop containing nucleotide triphosphate hydrolases"/>
    <property type="match status" value="1"/>
</dbReference>
<dbReference type="PANTHER" id="PTHR12169:SF26">
    <property type="entry name" value="EF-HAND DOMAIN-CONTAINING PROTEIN"/>
    <property type="match status" value="1"/>
</dbReference>
<dbReference type="EMBL" id="CP000581">
    <property type="protein sequence ID" value="ABO93685.1"/>
    <property type="molecule type" value="Genomic_DNA"/>
</dbReference>
<dbReference type="InterPro" id="IPR005654">
    <property type="entry name" value="ATPase_AFG1-like"/>
</dbReference>
<dbReference type="OrthoDB" id="497816at2759"/>
<dbReference type="GO" id="GO:0005524">
    <property type="term" value="F:ATP binding"/>
    <property type="evidence" value="ECO:0007669"/>
    <property type="project" value="UniProtKB-KW"/>
</dbReference>
<gene>
    <name evidence="4" type="ORF">OSTLU_3538</name>
</gene>